<evidence type="ECO:0000256" key="10">
    <source>
        <dbReference type="SAM" id="SignalP"/>
    </source>
</evidence>
<feature type="binding site" evidence="7">
    <location>
        <position position="80"/>
    </location>
    <ligand>
        <name>pyrroloquinoline quinone</name>
        <dbReference type="ChEBI" id="CHEBI:58442"/>
    </ligand>
</feature>
<reference evidence="15 16" key="1">
    <citation type="submission" date="2020-04" db="EMBL/GenBank/DDBJ databases">
        <authorList>
            <person name="De Canck E."/>
        </authorList>
    </citation>
    <scope>NUCLEOTIDE SEQUENCE [LARGE SCALE GENOMIC DNA]</scope>
    <source>
        <strain evidence="12 16">LMG 22037</strain>
        <strain evidence="13 15">LMG 9964</strain>
    </source>
</reference>
<keyword evidence="3 10" id="KW-0732">Signal</keyword>
<dbReference type="Proteomes" id="UP001558535">
    <property type="component" value="Unassembled WGS sequence"/>
</dbReference>
<evidence type="ECO:0000256" key="5">
    <source>
        <dbReference type="ARBA" id="ARBA00023002"/>
    </source>
</evidence>
<evidence type="ECO:0000313" key="16">
    <source>
        <dbReference type="Proteomes" id="UP000494249"/>
    </source>
</evidence>
<evidence type="ECO:0000256" key="7">
    <source>
        <dbReference type="PIRSR" id="PIRSR617512-2"/>
    </source>
</evidence>
<dbReference type="Gene3D" id="2.140.10.10">
    <property type="entry name" value="Quinoprotein alcohol dehydrogenase-like superfamily"/>
    <property type="match status" value="1"/>
</dbReference>
<dbReference type="RefSeq" id="WP_013590464.1">
    <property type="nucleotide sequence ID" value="NZ_CADFGL010000001.1"/>
</dbReference>
<feature type="binding site" evidence="8">
    <location>
        <position position="283"/>
    </location>
    <ligand>
        <name>Ca(2+)</name>
        <dbReference type="ChEBI" id="CHEBI:29108"/>
    </ligand>
</feature>
<proteinExistence type="inferred from homology"/>
<evidence type="ECO:0000256" key="1">
    <source>
        <dbReference type="ARBA" id="ARBA00008156"/>
    </source>
</evidence>
<feature type="disulfide bond" evidence="9">
    <location>
        <begin position="127"/>
        <end position="128"/>
    </location>
</feature>
<dbReference type="FunFam" id="2.140.10.10:FF:000003">
    <property type="entry name" value="Methanol dehydrogenase, large subunit"/>
    <property type="match status" value="1"/>
</dbReference>
<dbReference type="InterPro" id="IPR011047">
    <property type="entry name" value="Quinoprotein_ADH-like_sf"/>
</dbReference>
<dbReference type="EMBL" id="CADIKB010000001">
    <property type="protein sequence ID" value="CAB3643412.1"/>
    <property type="molecule type" value="Genomic_DNA"/>
</dbReference>
<dbReference type="AlphaFoldDB" id="A0A6J5JYZ3"/>
<dbReference type="PANTHER" id="PTHR32303">
    <property type="entry name" value="QUINOPROTEIN ALCOHOL DEHYDROGENASE (CYTOCHROME C)"/>
    <property type="match status" value="1"/>
</dbReference>
<evidence type="ECO:0000256" key="2">
    <source>
        <dbReference type="ARBA" id="ARBA00022723"/>
    </source>
</evidence>
<evidence type="ECO:0000256" key="3">
    <source>
        <dbReference type="ARBA" id="ARBA00022729"/>
    </source>
</evidence>
<dbReference type="NCBIfam" id="TIGR03075">
    <property type="entry name" value="PQQ_enz_alc_DH"/>
    <property type="match status" value="1"/>
</dbReference>
<feature type="signal peptide" evidence="10">
    <location>
        <begin position="1"/>
        <end position="25"/>
    </location>
</feature>
<dbReference type="EMBL" id="CADILN010000001">
    <property type="protein sequence ID" value="CAB4046901.1"/>
    <property type="molecule type" value="Genomic_DNA"/>
</dbReference>
<keyword evidence="8" id="KW-0106">Calcium</keyword>
<dbReference type="GO" id="GO:0005509">
    <property type="term" value="F:calcium ion binding"/>
    <property type="evidence" value="ECO:0007669"/>
    <property type="project" value="InterPro"/>
</dbReference>
<evidence type="ECO:0000313" key="13">
    <source>
        <dbReference type="EMBL" id="CAB4046901.1"/>
    </source>
</evidence>
<comment type="similarity">
    <text evidence="1">Belongs to the bacterial PQQ dehydrogenase family.</text>
</comment>
<dbReference type="GO" id="GO:0052933">
    <property type="term" value="F:alcohol dehydrogenase (cytochrome c(L)) activity"/>
    <property type="evidence" value="ECO:0007669"/>
    <property type="project" value="UniProtKB-EC"/>
</dbReference>
<evidence type="ECO:0000313" key="14">
    <source>
        <dbReference type="EMBL" id="MEX3748884.1"/>
    </source>
</evidence>
<dbReference type="EMBL" id="JBFPKE010000001">
    <property type="protein sequence ID" value="MEX3748884.1"/>
    <property type="molecule type" value="Genomic_DNA"/>
</dbReference>
<feature type="binding site" evidence="7">
    <location>
        <position position="177"/>
    </location>
    <ligand>
        <name>pyrroloquinoline quinone</name>
        <dbReference type="ChEBI" id="CHEBI:58442"/>
    </ligand>
</feature>
<dbReference type="Proteomes" id="UP000494249">
    <property type="component" value="Unassembled WGS sequence"/>
</dbReference>
<dbReference type="SUPFAM" id="SSF50998">
    <property type="entry name" value="Quinoprotein alcohol dehydrogenase-like"/>
    <property type="match status" value="1"/>
</dbReference>
<protein>
    <submittedName>
        <fullName evidence="13">Methanol dehydrogenase [cytochrome c] subunit 1</fullName>
        <ecNumber evidence="13">1.1.2.7</ecNumber>
    </submittedName>
    <submittedName>
        <fullName evidence="14">Methanol/ethanol family PQQ-dependent dehydrogenase</fullName>
    </submittedName>
</protein>
<dbReference type="GO" id="GO:0070968">
    <property type="term" value="F:pyrroloquinoline quinone binding"/>
    <property type="evidence" value="ECO:0007669"/>
    <property type="project" value="UniProtKB-ARBA"/>
</dbReference>
<organism evidence="13 15">
    <name type="scientific">Paraburkholderia phenoliruptrix</name>
    <dbReference type="NCBI Taxonomy" id="252970"/>
    <lineage>
        <taxon>Bacteria</taxon>
        <taxon>Pseudomonadati</taxon>
        <taxon>Pseudomonadota</taxon>
        <taxon>Betaproteobacteria</taxon>
        <taxon>Burkholderiales</taxon>
        <taxon>Burkholderiaceae</taxon>
        <taxon>Paraburkholderia</taxon>
    </lineage>
</organism>
<dbReference type="CDD" id="cd10278">
    <property type="entry name" value="PQQ_MDH"/>
    <property type="match status" value="1"/>
</dbReference>
<feature type="binding site" evidence="7">
    <location>
        <position position="133"/>
    </location>
    <ligand>
        <name>pyrroloquinoline quinone</name>
        <dbReference type="ChEBI" id="CHEBI:58442"/>
    </ligand>
</feature>
<feature type="domain" description="Pyrrolo-quinoline quinone repeat" evidence="11">
    <location>
        <begin position="39"/>
        <end position="368"/>
    </location>
</feature>
<evidence type="ECO:0000256" key="4">
    <source>
        <dbReference type="ARBA" id="ARBA00022891"/>
    </source>
</evidence>
<dbReference type="PANTHER" id="PTHR32303:SF4">
    <property type="entry name" value="QUINOPROTEIN GLUCOSE DEHYDROGENASE"/>
    <property type="match status" value="1"/>
</dbReference>
<feature type="active site" description="Proton acceptor" evidence="6">
    <location>
        <position position="325"/>
    </location>
</feature>
<evidence type="ECO:0000256" key="9">
    <source>
        <dbReference type="PIRSR" id="PIRSR617512-4"/>
    </source>
</evidence>
<dbReference type="Pfam" id="PF01011">
    <property type="entry name" value="PQQ"/>
    <property type="match status" value="2"/>
</dbReference>
<dbReference type="Proteomes" id="UP000494102">
    <property type="component" value="Unassembled WGS sequence"/>
</dbReference>
<dbReference type="InterPro" id="IPR018391">
    <property type="entry name" value="PQQ_b-propeller_rpt"/>
</dbReference>
<feature type="binding site" evidence="8">
    <location>
        <position position="325"/>
    </location>
    <ligand>
        <name>Ca(2+)</name>
        <dbReference type="ChEBI" id="CHEBI:29108"/>
    </ligand>
</feature>
<evidence type="ECO:0000259" key="11">
    <source>
        <dbReference type="Pfam" id="PF01011"/>
    </source>
</evidence>
<feature type="binding site" evidence="7">
    <location>
        <position position="263"/>
    </location>
    <ligand>
        <name>pyrroloquinoline quinone</name>
        <dbReference type="ChEBI" id="CHEBI:58442"/>
    </ligand>
</feature>
<sequence>MNLRTTVLGLAILASAAFSSIVAQADSQLDGLMKSPSNWAAQAGDYANHRYSPLKQINENNVGKLQVAWTMSTGVLRGHEGAPLVIGDTMYIHSPFPNKVIAVNLKDQTFLWQYQPKQDDSVVSVMCCDTVNRGLAYGDGKIFLQQADTKLVALNAKTGDVVWTAQNGNPKAGETNTNAPHVFGDKVLTGISGGEFGVRGRLIAYDIKTGKPVWTAYSTGPDKDMLMDPDKTMTYTDGKMVPVGADSSLKSWKGDQWKLGGGTTWGWYAWDPKLNLVYYGTGNPGTWNPTQRPGDNKWSMSIFARDLNTGMAKWVYQMTPHDEWDYDGVNEMILSDLTIDGKKVPAIVHFDRNGFGYTLNRESGQLLVAQKYDPAVNWADSVDLKTGKPIRNAAYSTQAAGSDHNVKGICPAALGSKDQQPAAFDPNSSLFLVPTNHVCMDYEPFDVDYVSGQPYVGATLSMYPGPNENNAMGNFIAWDAAKGKIVWSKPEKFSVWSGALATAGGIAFYGTLEGYLKAVRIKDGKELWRFKTPSGIIGNVFTYQYQGKQYVGVYSGIGGWAGIGMAAGLEKSTEGLGAVGGYRELAKYTALGGTLFVFAIPGGNS</sequence>
<evidence type="ECO:0000256" key="8">
    <source>
        <dbReference type="PIRSR" id="PIRSR617512-3"/>
    </source>
</evidence>
<reference evidence="14 17" key="2">
    <citation type="submission" date="2024-07" db="EMBL/GenBank/DDBJ databases">
        <title>A survey of Mimosa microsymbionts across Brazilian biomes reveals a high diversity of Paraburkholderia nodulating endemic species, but also that Cupriavidus is common as a symbiont of widespread species.</title>
        <authorList>
            <person name="Rouws L."/>
            <person name="Barauna A."/>
            <person name="Beukes C."/>
            <person name="Rouws J.R.C."/>
            <person name="De Faria S.M."/>
            <person name="Gross E."/>
            <person name="Bueno Dos Reis Junior F."/>
            <person name="Simon M.F."/>
            <person name="Maluk M."/>
            <person name="Odee D.W."/>
            <person name="Kenicer G."/>
            <person name="Young J.P.W."/>
            <person name="Reis V.M."/>
            <person name="Zilli J."/>
            <person name="James E.K."/>
        </authorList>
    </citation>
    <scope>NUCLEOTIDE SEQUENCE [LARGE SCALE GENOMIC DNA]</scope>
    <source>
        <strain evidence="14 17">BR14375</strain>
    </source>
</reference>
<evidence type="ECO:0000313" key="15">
    <source>
        <dbReference type="Proteomes" id="UP000494102"/>
    </source>
</evidence>
<name>A0A6J5JYZ3_9BURK</name>
<keyword evidence="17" id="KW-1185">Reference proteome</keyword>
<feature type="domain" description="Pyrrolo-quinoline quinone repeat" evidence="11">
    <location>
        <begin position="497"/>
        <end position="551"/>
    </location>
</feature>
<keyword evidence="2 8" id="KW-0479">Metal-binding</keyword>
<dbReference type="InterPro" id="IPR002372">
    <property type="entry name" value="PQQ_rpt_dom"/>
</dbReference>
<accession>A0A6J5JYZ3</accession>
<dbReference type="SMART" id="SM00564">
    <property type="entry name" value="PQQ"/>
    <property type="match status" value="5"/>
</dbReference>
<dbReference type="EC" id="1.1.2.7" evidence="13"/>
<keyword evidence="4 7" id="KW-0634">PQQ</keyword>
<dbReference type="GO" id="GO:0016020">
    <property type="term" value="C:membrane"/>
    <property type="evidence" value="ECO:0007669"/>
    <property type="project" value="InterPro"/>
</dbReference>
<dbReference type="InterPro" id="IPR017512">
    <property type="entry name" value="PQQ_MeOH/EtOH_DH"/>
</dbReference>
<evidence type="ECO:0000313" key="17">
    <source>
        <dbReference type="Proteomes" id="UP001558535"/>
    </source>
</evidence>
<keyword evidence="9" id="KW-1015">Disulfide bond</keyword>
<keyword evidence="5 13" id="KW-0560">Oxidoreductase</keyword>
<evidence type="ECO:0000313" key="12">
    <source>
        <dbReference type="EMBL" id="CAB3643412.1"/>
    </source>
</evidence>
<evidence type="ECO:0000256" key="6">
    <source>
        <dbReference type="PIRSR" id="PIRSR617512-1"/>
    </source>
</evidence>
<gene>
    <name evidence="14" type="ORF">AB3X84_02575</name>
    <name evidence="12" type="ORF">LMG22037_00500</name>
    <name evidence="13" type="ORF">LMG9964_00533</name>
</gene>
<comment type="cofactor">
    <cofactor evidence="7">
        <name>pyrroloquinoline quinone</name>
        <dbReference type="ChEBI" id="CHEBI:58442"/>
    </cofactor>
    <text evidence="7">Binds 1 PQQ group per subunit.</text>
</comment>
<feature type="binding site" evidence="8">
    <location>
        <position position="195"/>
    </location>
    <ligand>
        <name>Ca(2+)</name>
        <dbReference type="ChEBI" id="CHEBI:29108"/>
    </ligand>
</feature>
<dbReference type="GeneID" id="27799261"/>
<feature type="chain" id="PRO_5044644301" evidence="10">
    <location>
        <begin position="26"/>
        <end position="605"/>
    </location>
</feature>
<comment type="cofactor">
    <cofactor evidence="8">
        <name>Ca(2+)</name>
        <dbReference type="ChEBI" id="CHEBI:29108"/>
    </cofactor>
    <text evidence="8">Binds 1 Ca(2+) ion per subunit.</text>
</comment>